<dbReference type="AlphaFoldDB" id="X0X482"/>
<gene>
    <name evidence="1" type="ORF">S01H1_60332</name>
</gene>
<accession>X0X482</accession>
<comment type="caution">
    <text evidence="1">The sequence shown here is derived from an EMBL/GenBank/DDBJ whole genome shotgun (WGS) entry which is preliminary data.</text>
</comment>
<dbReference type="EMBL" id="BARS01039516">
    <property type="protein sequence ID" value="GAG19811.1"/>
    <property type="molecule type" value="Genomic_DNA"/>
</dbReference>
<proteinExistence type="predicted"/>
<name>X0X482_9ZZZZ</name>
<evidence type="ECO:0008006" key="2">
    <source>
        <dbReference type="Google" id="ProtNLM"/>
    </source>
</evidence>
<protein>
    <recommendedName>
        <fullName evidence="2">Toxin HicA</fullName>
    </recommendedName>
</protein>
<evidence type="ECO:0000313" key="1">
    <source>
        <dbReference type="EMBL" id="GAG19811.1"/>
    </source>
</evidence>
<reference evidence="1" key="1">
    <citation type="journal article" date="2014" name="Front. Microbiol.">
        <title>High frequency of phylogenetically diverse reductive dehalogenase-homologous genes in deep subseafloor sedimentary metagenomes.</title>
        <authorList>
            <person name="Kawai M."/>
            <person name="Futagami T."/>
            <person name="Toyoda A."/>
            <person name="Takaki Y."/>
            <person name="Nishi S."/>
            <person name="Hori S."/>
            <person name="Arai W."/>
            <person name="Tsubouchi T."/>
            <person name="Morono Y."/>
            <person name="Uchiyama I."/>
            <person name="Ito T."/>
            <person name="Fujiyama A."/>
            <person name="Inagaki F."/>
            <person name="Takami H."/>
        </authorList>
    </citation>
    <scope>NUCLEOTIDE SEQUENCE</scope>
    <source>
        <strain evidence="1">Expedition CK06-06</strain>
    </source>
</reference>
<organism evidence="1">
    <name type="scientific">marine sediment metagenome</name>
    <dbReference type="NCBI Taxonomy" id="412755"/>
    <lineage>
        <taxon>unclassified sequences</taxon>
        <taxon>metagenomes</taxon>
        <taxon>ecological metagenomes</taxon>
    </lineage>
</organism>
<sequence length="50" mass="5688">MGEGDHHIFTKDGVEEILNLQPRGGEAKPYQVKLVRRVILPYGLRLGEQE</sequence>